<dbReference type="GO" id="GO:0045735">
    <property type="term" value="F:nutrient reservoir activity"/>
    <property type="evidence" value="ECO:0007669"/>
    <property type="project" value="InterPro"/>
</dbReference>
<keyword evidence="2 5" id="KW-0732">Signal</keyword>
<feature type="compositionally biased region" description="Basic and acidic residues" evidence="4">
    <location>
        <begin position="70"/>
        <end position="82"/>
    </location>
</feature>
<sequence>MAKLIPTVTLISVLLVIIANASFAYGTTIEIDDTKAGGEGSRSQQCHQEFQRKDLSSCEQYIRQSSSRRSPGEELLRMPRAEDQQQETQQLQQCCNQVEQLRHDCQCEAIKSIAEYQIQQGHLQGEESERVGQRASDIVSSCGLRCLRQIQKNPNQEGCRQHIIGQQKLRQCQEYITQQYGVQRSRRSDSNQQQSLRRCCDQIKQMYPETTQCRCEALYYAVEEKYLQGQVEEEYLFDAFKTARYLPLQCGVEPRECQ</sequence>
<name>B9SA33_RICCO</name>
<dbReference type="InterPro" id="IPR016140">
    <property type="entry name" value="Bifunc_inhib/LTP/seed_store"/>
</dbReference>
<dbReference type="SMART" id="SM00499">
    <property type="entry name" value="AAI"/>
    <property type="match status" value="2"/>
</dbReference>
<feature type="domain" description="Bifunctional inhibitor/plant lipid transfer protein/seed storage helical" evidence="6">
    <location>
        <begin position="159"/>
        <end position="257"/>
    </location>
</feature>
<dbReference type="InterPro" id="IPR036312">
    <property type="entry name" value="Bifun_inhib/LTP/seed_sf"/>
</dbReference>
<dbReference type="Proteomes" id="UP000008311">
    <property type="component" value="Unassembled WGS sequence"/>
</dbReference>
<protein>
    <submittedName>
        <fullName evidence="7">2S albumin, putative</fullName>
    </submittedName>
</protein>
<dbReference type="InParanoid" id="B9SA33"/>
<dbReference type="SUPFAM" id="SSF47699">
    <property type="entry name" value="Bifunctional inhibitor/lipid-transfer protein/seed storage 2S albumin"/>
    <property type="match status" value="2"/>
</dbReference>
<evidence type="ECO:0000256" key="4">
    <source>
        <dbReference type="SAM" id="MobiDB-lite"/>
    </source>
</evidence>
<evidence type="ECO:0000256" key="3">
    <source>
        <dbReference type="ARBA" id="ARBA00023157"/>
    </source>
</evidence>
<gene>
    <name evidence="7" type="ORF">RCOM_0183990</name>
</gene>
<dbReference type="PANTHER" id="PTHR35496:SF20">
    <property type="entry name" value="2S SEED STORAGE PROTEIN 1-RELATED"/>
    <property type="match status" value="1"/>
</dbReference>
<dbReference type="EMBL" id="EQ973900">
    <property type="protein sequence ID" value="EEF39550.1"/>
    <property type="molecule type" value="Genomic_DNA"/>
</dbReference>
<evidence type="ECO:0000256" key="5">
    <source>
        <dbReference type="SAM" id="SignalP"/>
    </source>
</evidence>
<evidence type="ECO:0000256" key="2">
    <source>
        <dbReference type="ARBA" id="ARBA00022729"/>
    </source>
</evidence>
<organism evidence="7 8">
    <name type="scientific">Ricinus communis</name>
    <name type="common">Castor bean</name>
    <dbReference type="NCBI Taxonomy" id="3988"/>
    <lineage>
        <taxon>Eukaryota</taxon>
        <taxon>Viridiplantae</taxon>
        <taxon>Streptophyta</taxon>
        <taxon>Embryophyta</taxon>
        <taxon>Tracheophyta</taxon>
        <taxon>Spermatophyta</taxon>
        <taxon>Magnoliopsida</taxon>
        <taxon>eudicotyledons</taxon>
        <taxon>Gunneridae</taxon>
        <taxon>Pentapetalae</taxon>
        <taxon>rosids</taxon>
        <taxon>fabids</taxon>
        <taxon>Malpighiales</taxon>
        <taxon>Euphorbiaceae</taxon>
        <taxon>Acalyphoideae</taxon>
        <taxon>Acalypheae</taxon>
        <taxon>Ricinus</taxon>
    </lineage>
</organism>
<evidence type="ECO:0000256" key="1">
    <source>
        <dbReference type="ARBA" id="ARBA00008262"/>
    </source>
</evidence>
<feature type="signal peptide" evidence="5">
    <location>
        <begin position="1"/>
        <end position="26"/>
    </location>
</feature>
<dbReference type="FunCoup" id="B9SA33">
    <property type="interactions" value="123"/>
</dbReference>
<dbReference type="CDD" id="cd00261">
    <property type="entry name" value="AAI_SS"/>
    <property type="match status" value="1"/>
</dbReference>
<reference evidence="8" key="1">
    <citation type="journal article" date="2010" name="Nat. Biotechnol.">
        <title>Draft genome sequence of the oilseed species Ricinus communis.</title>
        <authorList>
            <person name="Chan A.P."/>
            <person name="Crabtree J."/>
            <person name="Zhao Q."/>
            <person name="Lorenzi H."/>
            <person name="Orvis J."/>
            <person name="Puiu D."/>
            <person name="Melake-Berhan A."/>
            <person name="Jones K.M."/>
            <person name="Redman J."/>
            <person name="Chen G."/>
            <person name="Cahoon E.B."/>
            <person name="Gedil M."/>
            <person name="Stanke M."/>
            <person name="Haas B.J."/>
            <person name="Wortman J.R."/>
            <person name="Fraser-Liggett C.M."/>
            <person name="Ravel J."/>
            <person name="Rabinowicz P.D."/>
        </authorList>
    </citation>
    <scope>NUCLEOTIDE SEQUENCE [LARGE SCALE GENOMIC DNA]</scope>
    <source>
        <strain evidence="8">cv. Hale</strain>
    </source>
</reference>
<dbReference type="AlphaFoldDB" id="B9SA33"/>
<feature type="chain" id="PRO_5002891280" evidence="5">
    <location>
        <begin position="27"/>
        <end position="258"/>
    </location>
</feature>
<accession>B9SA33</accession>
<evidence type="ECO:0000313" key="7">
    <source>
        <dbReference type="EMBL" id="EEF39550.1"/>
    </source>
</evidence>
<dbReference type="Pfam" id="PF00234">
    <property type="entry name" value="Tryp_alpha_amyl"/>
    <property type="match status" value="2"/>
</dbReference>
<comment type="similarity">
    <text evidence="1">Belongs to the 2S seed storage albumins family.</text>
</comment>
<evidence type="ECO:0000259" key="6">
    <source>
        <dbReference type="SMART" id="SM00499"/>
    </source>
</evidence>
<keyword evidence="3" id="KW-1015">Disulfide bond</keyword>
<dbReference type="eggNOG" id="ENOG502S7EV">
    <property type="taxonomic scope" value="Eukaryota"/>
</dbReference>
<feature type="domain" description="Bifunctional inhibitor/plant lipid transfer protein/seed storage helical" evidence="6">
    <location>
        <begin position="58"/>
        <end position="146"/>
    </location>
</feature>
<keyword evidence="8" id="KW-1185">Reference proteome</keyword>
<evidence type="ECO:0000313" key="8">
    <source>
        <dbReference type="Proteomes" id="UP000008311"/>
    </source>
</evidence>
<proteinExistence type="inferred from homology"/>
<dbReference type="Gene3D" id="1.10.110.10">
    <property type="entry name" value="Plant lipid-transfer and hydrophobic proteins"/>
    <property type="match status" value="2"/>
</dbReference>
<dbReference type="PANTHER" id="PTHR35496">
    <property type="entry name" value="2S SEED STORAGE PROTEIN 1-RELATED"/>
    <property type="match status" value="1"/>
</dbReference>
<dbReference type="InterPro" id="IPR000617">
    <property type="entry name" value="Napin/2SS/CON"/>
</dbReference>
<feature type="region of interest" description="Disordered" evidence="4">
    <location>
        <begin position="63"/>
        <end position="82"/>
    </location>
</feature>